<proteinExistence type="predicted"/>
<protein>
    <submittedName>
        <fullName evidence="1">Uncharacterized protein</fullName>
    </submittedName>
</protein>
<evidence type="ECO:0000313" key="2">
    <source>
        <dbReference type="Proteomes" id="UP000316443"/>
    </source>
</evidence>
<dbReference type="EMBL" id="SFCA01000051">
    <property type="protein sequence ID" value="TRT60394.1"/>
    <property type="molecule type" value="Genomic_DNA"/>
</dbReference>
<accession>A0A551YHF5</accession>
<name>A0A551YHF5_MICAE</name>
<sequence length="124" mass="13066">MGIGEIGSRSIEDIEGAGLTRGQITKGKIKDGTLVCRSFLEEINIDEISTRVSARIGGGKAVVAGKAHLATGGFKIAFHPKVAHIPIKLSGWHIPIHHAAINHISNCFRAAVCDGDVALKHIGN</sequence>
<comment type="caution">
    <text evidence="1">The sequence shown here is derived from an EMBL/GenBank/DDBJ whole genome shotgun (WGS) entry which is preliminary data.</text>
</comment>
<dbReference type="AlphaFoldDB" id="A0A551YHF5"/>
<gene>
    <name evidence="1" type="ORF">EWV85_04295</name>
</gene>
<dbReference type="Proteomes" id="UP000316443">
    <property type="component" value="Unassembled WGS sequence"/>
</dbReference>
<reference evidence="1 2" key="1">
    <citation type="submission" date="2019-01" db="EMBL/GenBank/DDBJ databases">
        <title>Coherence of Microcystis species and biogeography revealed through population genomics.</title>
        <authorList>
            <person name="Perez-Carrascal O.M."/>
            <person name="Terrat Y."/>
            <person name="Giani A."/>
            <person name="Fortin N."/>
            <person name="Tromas N."/>
            <person name="Shapiro B.J."/>
        </authorList>
    </citation>
    <scope>NUCLEOTIDE SEQUENCE [LARGE SCALE GENOMIC DNA]</scope>
    <source>
        <strain evidence="1">Ma_QC_C_20070703_M131</strain>
    </source>
</reference>
<organism evidence="1 2">
    <name type="scientific">Microcystis aeruginosa Ma_QC_C_20070703_M131</name>
    <dbReference type="NCBI Taxonomy" id="2486263"/>
    <lineage>
        <taxon>Bacteria</taxon>
        <taxon>Bacillati</taxon>
        <taxon>Cyanobacteriota</taxon>
        <taxon>Cyanophyceae</taxon>
        <taxon>Oscillatoriophycideae</taxon>
        <taxon>Chroococcales</taxon>
        <taxon>Microcystaceae</taxon>
        <taxon>Microcystis</taxon>
    </lineage>
</organism>
<evidence type="ECO:0000313" key="1">
    <source>
        <dbReference type="EMBL" id="TRT60394.1"/>
    </source>
</evidence>